<evidence type="ECO:0000256" key="5">
    <source>
        <dbReference type="ARBA" id="ARBA00022967"/>
    </source>
</evidence>
<dbReference type="FunFam" id="3.40.50.300:FF:000425">
    <property type="entry name" value="Probable ABC transporter, ATP-binding subunit"/>
    <property type="match status" value="1"/>
</dbReference>
<dbReference type="NCBIfam" id="TIGR01187">
    <property type="entry name" value="potA"/>
    <property type="match status" value="1"/>
</dbReference>
<dbReference type="InterPro" id="IPR050093">
    <property type="entry name" value="ABC_SmlMolc_Importer"/>
</dbReference>
<dbReference type="SUPFAM" id="SSF50331">
    <property type="entry name" value="MOP-like"/>
    <property type="match status" value="1"/>
</dbReference>
<reference evidence="9" key="1">
    <citation type="submission" date="2006-06" db="EMBL/GenBank/DDBJ databases">
        <title>Complete sequence of chromosome of Chelativorans sp. BNC1.</title>
        <authorList>
            <consortium name="US DOE Joint Genome Institute"/>
            <person name="Copeland A."/>
            <person name="Lucas S."/>
            <person name="Lapidus A."/>
            <person name="Barry K."/>
            <person name="Detter J.C."/>
            <person name="Glavina del Rio T."/>
            <person name="Hammon N."/>
            <person name="Israni S."/>
            <person name="Dalin E."/>
            <person name="Tice H."/>
            <person name="Pitluck S."/>
            <person name="Chertkov O."/>
            <person name="Brettin T."/>
            <person name="Bruce D."/>
            <person name="Han C."/>
            <person name="Tapia R."/>
            <person name="Gilna P."/>
            <person name="Schmutz J."/>
            <person name="Larimer F."/>
            <person name="Land M."/>
            <person name="Hauser L."/>
            <person name="Kyrpides N."/>
            <person name="Mikhailova N."/>
            <person name="Richardson P."/>
        </authorList>
    </citation>
    <scope>NUCLEOTIDE SEQUENCE</scope>
    <source>
        <strain evidence="9">BNC1</strain>
    </source>
</reference>
<evidence type="ECO:0000259" key="8">
    <source>
        <dbReference type="PROSITE" id="PS50893"/>
    </source>
</evidence>
<keyword evidence="2 7" id="KW-1003">Cell membrane</keyword>
<comment type="subunit">
    <text evidence="7">The complex is composed of two ATP-binding proteins (PotA), two transmembrane proteins (PotB and PotC) and a solute-binding protein (PotD).</text>
</comment>
<dbReference type="GO" id="GO:0015417">
    <property type="term" value="F:ABC-type polyamine transporter activity"/>
    <property type="evidence" value="ECO:0007669"/>
    <property type="project" value="UniProtKB-EC"/>
</dbReference>
<dbReference type="InterPro" id="IPR005893">
    <property type="entry name" value="PotA-like"/>
</dbReference>
<dbReference type="PROSITE" id="PS50893">
    <property type="entry name" value="ABC_TRANSPORTER_2"/>
    <property type="match status" value="1"/>
</dbReference>
<sequence>MRETASDIDGAGLKLRGISKSFGNLQALSRMDLSVPRGELMALLGPSGCGKSTTLRIIAGFEQPDTGKVLIAGKDVVHLPPNRRGLGMVFQDYSLFPHMTVAENVGFGLKIAGLARAEIAKRVREALKLVQLSGRDDYFPTQLSGGQQQRAALARSLIMRPSLLLLDEPLGALDKNLRENMQFELRRIQRTMDITTVMVTHDQEEALTLADRIAVMVDGRVLQVGTPLEVYESPANRVVAEFLGTANIFEGVADRHTIRVALGDRTEVLAAQPELRDGAVLLGIRPEKMWISGERNSRGNAVAGTVIGHVFRGTAHVYEVEVGPNLAPVQVLEQANSRHDTRVYSLGTSVWIGWRPEDAFVFPAEREGRA</sequence>
<dbReference type="Gene3D" id="2.40.50.100">
    <property type="match status" value="1"/>
</dbReference>
<proteinExistence type="inferred from homology"/>
<dbReference type="eggNOG" id="COG3842">
    <property type="taxonomic scope" value="Bacteria"/>
</dbReference>
<dbReference type="InterPro" id="IPR013611">
    <property type="entry name" value="Transp-assoc_OB_typ2"/>
</dbReference>
<evidence type="ECO:0000256" key="7">
    <source>
        <dbReference type="RuleBase" id="RU364083"/>
    </source>
</evidence>
<dbReference type="PANTHER" id="PTHR42781:SF4">
    <property type="entry name" value="SPERMIDINE_PUTRESCINE IMPORT ATP-BINDING PROTEIN POTA"/>
    <property type="match status" value="1"/>
</dbReference>
<dbReference type="PANTHER" id="PTHR42781">
    <property type="entry name" value="SPERMIDINE/PUTRESCINE IMPORT ATP-BINDING PROTEIN POTA"/>
    <property type="match status" value="1"/>
</dbReference>
<evidence type="ECO:0000256" key="2">
    <source>
        <dbReference type="ARBA" id="ARBA00022475"/>
    </source>
</evidence>
<evidence type="ECO:0000256" key="4">
    <source>
        <dbReference type="ARBA" id="ARBA00022840"/>
    </source>
</evidence>
<dbReference type="GO" id="GO:0043190">
    <property type="term" value="C:ATP-binding cassette (ABC) transporter complex"/>
    <property type="evidence" value="ECO:0007669"/>
    <property type="project" value="InterPro"/>
</dbReference>
<dbReference type="STRING" id="266779.Meso_3743"/>
<dbReference type="Pfam" id="PF08402">
    <property type="entry name" value="TOBE_2"/>
    <property type="match status" value="1"/>
</dbReference>
<comment type="catalytic activity">
    <reaction evidence="7">
        <text>ATP + H2O + polyamine-[polyamine-binding protein]Side 1 = ADP + phosphate + polyamineSide 2 + [polyamine-binding protein]Side 1.</text>
        <dbReference type="EC" id="7.6.2.11"/>
    </reaction>
</comment>
<dbReference type="Gene3D" id="3.40.50.300">
    <property type="entry name" value="P-loop containing nucleotide triphosphate hydrolases"/>
    <property type="match status" value="1"/>
</dbReference>
<dbReference type="GO" id="GO:0005524">
    <property type="term" value="F:ATP binding"/>
    <property type="evidence" value="ECO:0007669"/>
    <property type="project" value="UniProtKB-KW"/>
</dbReference>
<dbReference type="InterPro" id="IPR003593">
    <property type="entry name" value="AAA+_ATPase"/>
</dbReference>
<dbReference type="GO" id="GO:0015697">
    <property type="term" value="P:quaternary ammonium group transport"/>
    <property type="evidence" value="ECO:0007669"/>
    <property type="project" value="UniProtKB-ARBA"/>
</dbReference>
<dbReference type="SUPFAM" id="SSF52540">
    <property type="entry name" value="P-loop containing nucleoside triphosphate hydrolases"/>
    <property type="match status" value="1"/>
</dbReference>
<keyword evidence="4 7" id="KW-0067">ATP-binding</keyword>
<keyword evidence="6 7" id="KW-0472">Membrane</keyword>
<keyword evidence="1 7" id="KW-0813">Transport</keyword>
<evidence type="ECO:0000256" key="3">
    <source>
        <dbReference type="ARBA" id="ARBA00022741"/>
    </source>
</evidence>
<dbReference type="SMART" id="SM00382">
    <property type="entry name" value="AAA"/>
    <property type="match status" value="1"/>
</dbReference>
<dbReference type="KEGG" id="mes:Meso_3743"/>
<keyword evidence="3 7" id="KW-0547">Nucleotide-binding</keyword>
<evidence type="ECO:0000256" key="6">
    <source>
        <dbReference type="ARBA" id="ARBA00023136"/>
    </source>
</evidence>
<dbReference type="AlphaFoldDB" id="Q11BW4"/>
<dbReference type="PROSITE" id="PS00211">
    <property type="entry name" value="ABC_TRANSPORTER_1"/>
    <property type="match status" value="1"/>
</dbReference>
<dbReference type="Pfam" id="PF00005">
    <property type="entry name" value="ABC_tran"/>
    <property type="match status" value="1"/>
</dbReference>
<name>Q11BW4_CHESB</name>
<comment type="function">
    <text evidence="7">Part of the ABC transporter complex PotABCD involved in spermidine/putrescine import. Responsible for energy coupling to the transport system.</text>
</comment>
<dbReference type="InterPro" id="IPR017871">
    <property type="entry name" value="ABC_transporter-like_CS"/>
</dbReference>
<dbReference type="InterPro" id="IPR003439">
    <property type="entry name" value="ABC_transporter-like_ATP-bd"/>
</dbReference>
<dbReference type="InterPro" id="IPR027417">
    <property type="entry name" value="P-loop_NTPase"/>
</dbReference>
<dbReference type="InterPro" id="IPR008995">
    <property type="entry name" value="Mo/tungstate-bd_C_term_dom"/>
</dbReference>
<comment type="similarity">
    <text evidence="7">Belongs to the ABC transporter superfamily. Spermidine/putrescine importer (TC 3.A.1.11.1) family.</text>
</comment>
<dbReference type="HOGENOM" id="CLU_000604_1_1_5"/>
<protein>
    <recommendedName>
        <fullName evidence="7">Spermidine/putrescine import ATP-binding protein PotA</fullName>
        <ecNumber evidence="7">7.6.2.11</ecNumber>
    </recommendedName>
</protein>
<gene>
    <name evidence="7" type="primary">potA</name>
    <name evidence="9" type="ordered locus">Meso_3743</name>
</gene>
<dbReference type="GO" id="GO:0016887">
    <property type="term" value="F:ATP hydrolysis activity"/>
    <property type="evidence" value="ECO:0007669"/>
    <property type="project" value="InterPro"/>
</dbReference>
<keyword evidence="5 7" id="KW-1278">Translocase</keyword>
<dbReference type="EC" id="7.6.2.11" evidence="7"/>
<evidence type="ECO:0000313" key="9">
    <source>
        <dbReference type="EMBL" id="ABG65111.1"/>
    </source>
</evidence>
<organism evidence="9">
    <name type="scientific">Chelativorans sp. (strain BNC1)</name>
    <dbReference type="NCBI Taxonomy" id="266779"/>
    <lineage>
        <taxon>Bacteria</taxon>
        <taxon>Pseudomonadati</taxon>
        <taxon>Pseudomonadota</taxon>
        <taxon>Alphaproteobacteria</taxon>
        <taxon>Hyphomicrobiales</taxon>
        <taxon>Phyllobacteriaceae</taxon>
        <taxon>Chelativorans</taxon>
    </lineage>
</organism>
<evidence type="ECO:0000256" key="1">
    <source>
        <dbReference type="ARBA" id="ARBA00022448"/>
    </source>
</evidence>
<accession>Q11BW4</accession>
<feature type="domain" description="ABC transporter" evidence="8">
    <location>
        <begin position="13"/>
        <end position="243"/>
    </location>
</feature>
<dbReference type="EMBL" id="CP000390">
    <property type="protein sequence ID" value="ABG65111.1"/>
    <property type="molecule type" value="Genomic_DNA"/>
</dbReference>